<organism evidence="1 2">
    <name type="scientific">Coniosporium tulheliwenetii</name>
    <dbReference type="NCBI Taxonomy" id="3383036"/>
    <lineage>
        <taxon>Eukaryota</taxon>
        <taxon>Fungi</taxon>
        <taxon>Dikarya</taxon>
        <taxon>Ascomycota</taxon>
        <taxon>Pezizomycotina</taxon>
        <taxon>Dothideomycetes</taxon>
        <taxon>Dothideomycetes incertae sedis</taxon>
        <taxon>Coniosporium</taxon>
    </lineage>
</organism>
<proteinExistence type="predicted"/>
<keyword evidence="1" id="KW-0808">Transferase</keyword>
<protein>
    <submittedName>
        <fullName evidence="1">DNA-directed RNA polymerase III subunit C1 (Rpo31)</fullName>
        <ecNumber evidence="1">2.7.7.6</ecNumber>
    </submittedName>
</protein>
<evidence type="ECO:0000313" key="1">
    <source>
        <dbReference type="EMBL" id="KAJ9634356.1"/>
    </source>
</evidence>
<accession>A0ACC2YGC4</accession>
<dbReference type="EMBL" id="JAPDRP010000033">
    <property type="protein sequence ID" value="KAJ9634356.1"/>
    <property type="molecule type" value="Genomic_DNA"/>
</dbReference>
<keyword evidence="2" id="KW-1185">Reference proteome</keyword>
<name>A0ACC2YGC4_9PEZI</name>
<dbReference type="EC" id="2.7.7.6" evidence="1"/>
<keyword evidence="1" id="KW-0548">Nucleotidyltransferase</keyword>
<gene>
    <name evidence="1" type="primary">RPO31_2</name>
    <name evidence="1" type="ORF">H2199_009014</name>
</gene>
<comment type="caution">
    <text evidence="1">The sequence shown here is derived from an EMBL/GenBank/DDBJ whole genome shotgun (WGS) entry which is preliminary data.</text>
</comment>
<dbReference type="Proteomes" id="UP001172680">
    <property type="component" value="Unassembled WGS sequence"/>
</dbReference>
<reference evidence="1" key="1">
    <citation type="submission" date="2022-10" db="EMBL/GenBank/DDBJ databases">
        <title>Culturing micro-colonial fungi from biological soil crusts in the Mojave desert and describing Neophaeococcomyces mojavensis, and introducing the new genera and species Taxawa tesnikishii.</title>
        <authorList>
            <person name="Kurbessoian T."/>
            <person name="Stajich J.E."/>
        </authorList>
    </citation>
    <scope>NUCLEOTIDE SEQUENCE</scope>
    <source>
        <strain evidence="1">JES_115</strain>
    </source>
</reference>
<sequence>MVAAVGQQSIGGKRVVDGFQDRTLPHFPKAARQPPAKGFVKNSFFTGLAPTEFIFHAMSGREGLVDTAVKTAETGYMSRRLMKSLEDVSSNYDNTVRNSSSGIVRFQYGDGKLDPVDMEGKANPVNFERTDTADLRLPIELNVANAIANISRRASDEFIRLCLTKYKRSIVQPGHAVGAVGAQSIGEPGTQMTLKAFHFAGVTGMSITQGVPCIKEIINAFQGDQHTGYLPYRKETPTRHIAYLEDVWYGEGCYLNMRVDQSTIQKLALDVTMNDIPRAIKRTKGLKLPDGSTIKTFANHFSVYIGDPENATKRSRSVKAKEEGYFVVVQNLKRNIPDVVIKGYPQATRAVIKKDDKPNANSIEEVALLVEGYGLLACMNTEGIDGTKTRTNSVMEMKDVLGIEAARKTIISEINEVTKGMDIDPRHMQLLADVMTCKGKILGITRHGLAKMRDSVLQLASFEKTPDHLFDAAFHMKKDRIEGVSECIIMGQSMSIGTGAFKVVRTLGLEEEQLGKRAPLFGGCFEAMKNVATAA</sequence>
<evidence type="ECO:0000313" key="2">
    <source>
        <dbReference type="Proteomes" id="UP001172680"/>
    </source>
</evidence>
<keyword evidence="1" id="KW-0240">DNA-directed RNA polymerase</keyword>
<keyword evidence="1" id="KW-0804">Transcription</keyword>